<proteinExistence type="predicted"/>
<organism evidence="1 2">
    <name type="scientific">Hibiscus sabdariffa</name>
    <name type="common">roselle</name>
    <dbReference type="NCBI Taxonomy" id="183260"/>
    <lineage>
        <taxon>Eukaryota</taxon>
        <taxon>Viridiplantae</taxon>
        <taxon>Streptophyta</taxon>
        <taxon>Embryophyta</taxon>
        <taxon>Tracheophyta</taxon>
        <taxon>Spermatophyta</taxon>
        <taxon>Magnoliopsida</taxon>
        <taxon>eudicotyledons</taxon>
        <taxon>Gunneridae</taxon>
        <taxon>Pentapetalae</taxon>
        <taxon>rosids</taxon>
        <taxon>malvids</taxon>
        <taxon>Malvales</taxon>
        <taxon>Malvaceae</taxon>
        <taxon>Malvoideae</taxon>
        <taxon>Hibiscus</taxon>
    </lineage>
</organism>
<dbReference type="Proteomes" id="UP001472677">
    <property type="component" value="Unassembled WGS sequence"/>
</dbReference>
<gene>
    <name evidence="1" type="ORF">V6N12_066317</name>
</gene>
<reference evidence="1 2" key="1">
    <citation type="journal article" date="2024" name="G3 (Bethesda)">
        <title>Genome assembly of Hibiscus sabdariffa L. provides insights into metabolisms of medicinal natural products.</title>
        <authorList>
            <person name="Kim T."/>
        </authorList>
    </citation>
    <scope>NUCLEOTIDE SEQUENCE [LARGE SCALE GENOMIC DNA]</scope>
    <source>
        <strain evidence="1">TK-2024</strain>
        <tissue evidence="1">Old leaves</tissue>
    </source>
</reference>
<evidence type="ECO:0000313" key="2">
    <source>
        <dbReference type="Proteomes" id="UP001472677"/>
    </source>
</evidence>
<dbReference type="EMBL" id="JBBPBM010000046">
    <property type="protein sequence ID" value="KAK8521730.1"/>
    <property type="molecule type" value="Genomic_DNA"/>
</dbReference>
<comment type="caution">
    <text evidence="1">The sequence shown here is derived from an EMBL/GenBank/DDBJ whole genome shotgun (WGS) entry which is preliminary data.</text>
</comment>
<sequence length="120" mass="13325">MAVFITIAAPLRCMDYGGRSNQHNMANEGEGSNASSNFILVAYYAIPKELPHNDGLYTVLSLELLAVPEATNNSNWIQNQYITNKEQDDNEGFSLPCIGSMMASSKTMEKSRKRTPNMMN</sequence>
<name>A0ABR2CPS5_9ROSI</name>
<evidence type="ECO:0000313" key="1">
    <source>
        <dbReference type="EMBL" id="KAK8521730.1"/>
    </source>
</evidence>
<keyword evidence="2" id="KW-1185">Reference proteome</keyword>
<protein>
    <submittedName>
        <fullName evidence="1">Uncharacterized protein</fullName>
    </submittedName>
</protein>
<accession>A0ABR2CPS5</accession>